<dbReference type="SUPFAM" id="SSF52833">
    <property type="entry name" value="Thioredoxin-like"/>
    <property type="match status" value="1"/>
</dbReference>
<organism evidence="7 8">
    <name type="scientific">Saccharopolyspora cebuensis</name>
    <dbReference type="NCBI Taxonomy" id="418759"/>
    <lineage>
        <taxon>Bacteria</taxon>
        <taxon>Bacillati</taxon>
        <taxon>Actinomycetota</taxon>
        <taxon>Actinomycetes</taxon>
        <taxon>Pseudonocardiales</taxon>
        <taxon>Pseudonocardiaceae</taxon>
        <taxon>Saccharopolyspora</taxon>
    </lineage>
</organism>
<dbReference type="PANTHER" id="PTHR13887">
    <property type="entry name" value="GLUTATHIONE S-TRANSFERASE KAPPA"/>
    <property type="match status" value="1"/>
</dbReference>
<dbReference type="Proteomes" id="UP001564626">
    <property type="component" value="Unassembled WGS sequence"/>
</dbReference>
<dbReference type="Gene3D" id="3.40.30.10">
    <property type="entry name" value="Glutaredoxin"/>
    <property type="match status" value="1"/>
</dbReference>
<dbReference type="EMBL" id="JBGEHV010000008">
    <property type="protein sequence ID" value="MEY8039106.1"/>
    <property type="molecule type" value="Genomic_DNA"/>
</dbReference>
<dbReference type="PROSITE" id="PS51352">
    <property type="entry name" value="THIOREDOXIN_2"/>
    <property type="match status" value="1"/>
</dbReference>
<proteinExistence type="inferred from homology"/>
<dbReference type="RefSeq" id="WP_345363522.1">
    <property type="nucleotide sequence ID" value="NZ_BAABII010000010.1"/>
</dbReference>
<keyword evidence="2" id="KW-0732">Signal</keyword>
<comment type="similarity">
    <text evidence="1">Belongs to the thioredoxin family. DsbA subfamily.</text>
</comment>
<dbReference type="InterPro" id="IPR013766">
    <property type="entry name" value="Thioredoxin_domain"/>
</dbReference>
<name>A0ABV4CDE1_9PSEU</name>
<keyword evidence="5" id="KW-0676">Redox-active center</keyword>
<reference evidence="7 8" key="1">
    <citation type="submission" date="2024-08" db="EMBL/GenBank/DDBJ databases">
        <title>Genome mining of Saccharopolyspora cebuensis PGLac3 from Nigerian medicinal plant.</title>
        <authorList>
            <person name="Ezeobiora C.E."/>
            <person name="Igbokwe N.H."/>
            <person name="Amin D.H."/>
            <person name="Mendie U.E."/>
        </authorList>
    </citation>
    <scope>NUCLEOTIDE SEQUENCE [LARGE SCALE GENOMIC DNA]</scope>
    <source>
        <strain evidence="7 8">PGLac3</strain>
    </source>
</reference>
<evidence type="ECO:0000256" key="1">
    <source>
        <dbReference type="ARBA" id="ARBA00005791"/>
    </source>
</evidence>
<feature type="domain" description="Thioredoxin" evidence="6">
    <location>
        <begin position="44"/>
        <end position="232"/>
    </location>
</feature>
<accession>A0ABV4CDE1</accession>
<dbReference type="Pfam" id="PF13462">
    <property type="entry name" value="Thioredoxin_4"/>
    <property type="match status" value="1"/>
</dbReference>
<comment type="caution">
    <text evidence="7">The sequence shown here is derived from an EMBL/GenBank/DDBJ whole genome shotgun (WGS) entry which is preliminary data.</text>
</comment>
<evidence type="ECO:0000256" key="3">
    <source>
        <dbReference type="ARBA" id="ARBA00023002"/>
    </source>
</evidence>
<keyword evidence="3" id="KW-0560">Oxidoreductase</keyword>
<dbReference type="PANTHER" id="PTHR13887:SF14">
    <property type="entry name" value="DISULFIDE BOND FORMATION PROTEIN D"/>
    <property type="match status" value="1"/>
</dbReference>
<dbReference type="InterPro" id="IPR036249">
    <property type="entry name" value="Thioredoxin-like_sf"/>
</dbReference>
<evidence type="ECO:0000256" key="2">
    <source>
        <dbReference type="ARBA" id="ARBA00022729"/>
    </source>
</evidence>
<protein>
    <submittedName>
        <fullName evidence="7">DsbA family protein</fullName>
    </submittedName>
</protein>
<evidence type="ECO:0000313" key="7">
    <source>
        <dbReference type="EMBL" id="MEY8039106.1"/>
    </source>
</evidence>
<sequence>MGGTSAKRKWLNVTAAVLVAVVAFLLGHLVTSQGGSDRAAPQQAEQQQESPLAKLARRTPGDPLALGRHDAPVVMLNYGDYRCPFCAKFSQDIEPELIKRYVDSGVLRLEWRDFPIFGEESIEAAKAGRAAAAQGKFWEYLGAIYHDSPGRGHPPLPHDTLIDYAEQVGITDIARFEADMNSPATLSAIQADAVEGSEIGVSSTPTFLVNGDPILGAQPLDQFVQAIEQAKAAAE</sequence>
<keyword evidence="4" id="KW-1015">Disulfide bond</keyword>
<evidence type="ECO:0000259" key="6">
    <source>
        <dbReference type="PROSITE" id="PS51352"/>
    </source>
</evidence>
<evidence type="ECO:0000256" key="4">
    <source>
        <dbReference type="ARBA" id="ARBA00023157"/>
    </source>
</evidence>
<keyword evidence="8" id="KW-1185">Reference proteome</keyword>
<evidence type="ECO:0000256" key="5">
    <source>
        <dbReference type="ARBA" id="ARBA00023284"/>
    </source>
</evidence>
<dbReference type="InterPro" id="IPR012336">
    <property type="entry name" value="Thioredoxin-like_fold"/>
</dbReference>
<gene>
    <name evidence="7" type="ORF">AB8O55_06825</name>
</gene>
<evidence type="ECO:0000313" key="8">
    <source>
        <dbReference type="Proteomes" id="UP001564626"/>
    </source>
</evidence>